<keyword evidence="2" id="KW-1185">Reference proteome</keyword>
<organism evidence="1 2">
    <name type="scientific">Deefgea salmonis</name>
    <dbReference type="NCBI Taxonomy" id="2875502"/>
    <lineage>
        <taxon>Bacteria</taxon>
        <taxon>Pseudomonadati</taxon>
        <taxon>Pseudomonadota</taxon>
        <taxon>Betaproteobacteria</taxon>
        <taxon>Neisseriales</taxon>
        <taxon>Chitinibacteraceae</taxon>
        <taxon>Deefgea</taxon>
    </lineage>
</organism>
<name>A0ABS8BJJ4_9NEIS</name>
<proteinExistence type="predicted"/>
<sequence>MLRNLSLLGLVVLMSGCSTYTVQRYSVKADNVVAYRDSQKKFNVAPFSAKQAAQTEIMCRGVGPIKTPDNQTFADYVSGAVKDELKLAGAYDAQSALVLSGTLDEVKFDSMAGLWTLSLTMSSSNGNSATKQELYKYTSSFYGETACNQTAQAFMPAVQNLLAQFANDAKLK</sequence>
<evidence type="ECO:0000313" key="2">
    <source>
        <dbReference type="Proteomes" id="UP001198034"/>
    </source>
</evidence>
<evidence type="ECO:0000313" key="1">
    <source>
        <dbReference type="EMBL" id="MCB5195890.1"/>
    </source>
</evidence>
<evidence type="ECO:0008006" key="3">
    <source>
        <dbReference type="Google" id="ProtNLM"/>
    </source>
</evidence>
<dbReference type="Proteomes" id="UP001198034">
    <property type="component" value="Unassembled WGS sequence"/>
</dbReference>
<protein>
    <recommendedName>
        <fullName evidence="3">Lipoprotein</fullName>
    </recommendedName>
</protein>
<reference evidence="1 2" key="1">
    <citation type="submission" date="2021-10" db="EMBL/GenBank/DDBJ databases">
        <authorList>
            <person name="Chen M."/>
        </authorList>
    </citation>
    <scope>NUCLEOTIDE SEQUENCE [LARGE SCALE GENOMIC DNA]</scope>
    <source>
        <strain evidence="1 2">H3-26</strain>
    </source>
</reference>
<dbReference type="PROSITE" id="PS51257">
    <property type="entry name" value="PROKAR_LIPOPROTEIN"/>
    <property type="match status" value="1"/>
</dbReference>
<comment type="caution">
    <text evidence="1">The sequence shown here is derived from an EMBL/GenBank/DDBJ whole genome shotgun (WGS) entry which is preliminary data.</text>
</comment>
<dbReference type="RefSeq" id="WP_226763669.1">
    <property type="nucleotide sequence ID" value="NZ_JAJAWG010000002.1"/>
</dbReference>
<dbReference type="EMBL" id="JAJAWG010000002">
    <property type="protein sequence ID" value="MCB5195890.1"/>
    <property type="molecule type" value="Genomic_DNA"/>
</dbReference>
<accession>A0ABS8BJJ4</accession>
<gene>
    <name evidence="1" type="ORF">LG219_06250</name>
</gene>